<organism evidence="1 2">
    <name type="scientific">Myxococcus xanthus (strain DK1622)</name>
    <dbReference type="NCBI Taxonomy" id="246197"/>
    <lineage>
        <taxon>Bacteria</taxon>
        <taxon>Pseudomonadati</taxon>
        <taxon>Myxococcota</taxon>
        <taxon>Myxococcia</taxon>
        <taxon>Myxococcales</taxon>
        <taxon>Cystobacterineae</taxon>
        <taxon>Myxococcaceae</taxon>
        <taxon>Myxococcus</taxon>
    </lineage>
</organism>
<dbReference type="EMBL" id="CP000113">
    <property type="protein sequence ID" value="ABF90719.1"/>
    <property type="molecule type" value="Genomic_DNA"/>
</dbReference>
<dbReference type="STRING" id="246197.MXAN_2242"/>
<dbReference type="PANTHER" id="PTHR40274:SF3">
    <property type="entry name" value="VIRGINIAMYCIN B LYASE"/>
    <property type="match status" value="1"/>
</dbReference>
<dbReference type="AlphaFoldDB" id="Q1DA60"/>
<dbReference type="CDD" id="cd05819">
    <property type="entry name" value="NHL"/>
    <property type="match status" value="1"/>
</dbReference>
<evidence type="ECO:0000313" key="2">
    <source>
        <dbReference type="Proteomes" id="UP000002402"/>
    </source>
</evidence>
<proteinExistence type="predicted"/>
<dbReference type="eggNOG" id="COG3391">
    <property type="taxonomic scope" value="Bacteria"/>
</dbReference>
<dbReference type="Proteomes" id="UP000002402">
    <property type="component" value="Chromosome"/>
</dbReference>
<gene>
    <name evidence="1" type="ordered locus">MXAN_2242</name>
</gene>
<protein>
    <submittedName>
        <fullName evidence="1">Lipoprotein</fullName>
    </submittedName>
</protein>
<reference evidence="1 2" key="1">
    <citation type="journal article" date="2006" name="Proc. Natl. Acad. Sci. U.S.A.">
        <title>Evolution of sensory complexity recorded in a myxobacterial genome.</title>
        <authorList>
            <person name="Goldman B.S."/>
            <person name="Nierman W.C."/>
            <person name="Kaiser D."/>
            <person name="Slater S.C."/>
            <person name="Durkin A.S."/>
            <person name="Eisen J.A."/>
            <person name="Ronning C.M."/>
            <person name="Barbazuk W.B."/>
            <person name="Blanchard M."/>
            <person name="Field C."/>
            <person name="Halling C."/>
            <person name="Hinkle G."/>
            <person name="Iartchuk O."/>
            <person name="Kim H.S."/>
            <person name="Mackenzie C."/>
            <person name="Madupu R."/>
            <person name="Miller N."/>
            <person name="Shvartsbeyn A."/>
            <person name="Sullivan S.A."/>
            <person name="Vaudin M."/>
            <person name="Wiegand R."/>
            <person name="Kaplan H.B."/>
        </authorList>
    </citation>
    <scope>NUCLEOTIDE SEQUENCE [LARGE SCALE GENOMIC DNA]</scope>
    <source>
        <strain evidence="2">DK1622</strain>
    </source>
</reference>
<dbReference type="PROSITE" id="PS51257">
    <property type="entry name" value="PROKAR_LIPOPROTEIN"/>
    <property type="match status" value="1"/>
</dbReference>
<name>Q1DA60_MYXXD</name>
<evidence type="ECO:0000313" key="1">
    <source>
        <dbReference type="EMBL" id="ABF90719.1"/>
    </source>
</evidence>
<dbReference type="KEGG" id="mxa:MXAN_2242"/>
<dbReference type="EnsemblBacteria" id="ABF90719">
    <property type="protein sequence ID" value="ABF90719"/>
    <property type="gene ID" value="MXAN_2242"/>
</dbReference>
<dbReference type="SUPFAM" id="SSF63829">
    <property type="entry name" value="Calcium-dependent phosphotriesterase"/>
    <property type="match status" value="1"/>
</dbReference>
<dbReference type="HOGENOM" id="CLU_537274_0_0_7"/>
<dbReference type="InterPro" id="IPR051344">
    <property type="entry name" value="Vgb"/>
</dbReference>
<dbReference type="OrthoDB" id="476591at2"/>
<dbReference type="InterPro" id="IPR011042">
    <property type="entry name" value="6-blade_b-propeller_TolB-like"/>
</dbReference>
<keyword evidence="1" id="KW-0449">Lipoprotein</keyword>
<dbReference type="PANTHER" id="PTHR40274">
    <property type="entry name" value="VIRGINIAMYCIN B LYASE"/>
    <property type="match status" value="1"/>
</dbReference>
<keyword evidence="2" id="KW-1185">Reference proteome</keyword>
<accession>Q1DA60</accession>
<sequence length="530" mass="56528">MKGWRLGCAALAAWWLVGCMGGPDEQADSFAEQAELESKSVEQESVEAQWKDAEKKVYSENFGKGAGPEWSHRTVSRTPNGERKFLGPFSEQEVTLSLAGLPDHDEVEVQLELFVLKSWDGNDTTKGPDRWVASVDGGPVLLDATFSNDDAPFDARYGQSYPKPYLQGSHPGLTGASMKGKLGYRDESGDGSKGYAIYPLSFTFRHTGDRLTLRFADPPRGEANKQWGLDSVKVKVRKKKKGGDLLVSNNVNSSVLRYDGKTGDFVGVFIPPGAGGLNNPQELVYGPDGNLYIASFASREVLRFNGKTGAFIDIFVPVGSGGLGFPGGLIFGPDGNLYVADSFGGTNSVLRYDGTTGAFIDVFASGGGLLVPQKMAFDKKGNLFVVSIIGNNVVRYDENGAPFPAAGQPGAIFIPDIDAVTIATGKNHKLYVGTTAGDDVLRFNAKTGAFIDVFVESGSGGLTDFVDMEFGPDGNLYIPDFLPATVLRFSGKTGNFIDVFVPAGSGGGANAATLTFMPSKRNKPHGREAN</sequence>
<dbReference type="Gene3D" id="2.120.10.30">
    <property type="entry name" value="TolB, C-terminal domain"/>
    <property type="match status" value="1"/>
</dbReference>